<accession>A0A1F5E8U3</accession>
<name>A0A1F5E8U3_9BACT</name>
<dbReference type="NCBIfam" id="TIGR00060">
    <property type="entry name" value="L18_bact"/>
    <property type="match status" value="1"/>
</dbReference>
<reference evidence="9 10" key="1">
    <citation type="journal article" date="2016" name="Nat. Commun.">
        <title>Thousands of microbial genomes shed light on interconnected biogeochemical processes in an aquifer system.</title>
        <authorList>
            <person name="Anantharaman K."/>
            <person name="Brown C.T."/>
            <person name="Hug L.A."/>
            <person name="Sharon I."/>
            <person name="Castelle C.J."/>
            <person name="Probst A.J."/>
            <person name="Thomas B.C."/>
            <person name="Singh A."/>
            <person name="Wilkins M.J."/>
            <person name="Karaoz U."/>
            <person name="Brodie E.L."/>
            <person name="Williams K.H."/>
            <person name="Hubbard S.S."/>
            <person name="Banfield J.F."/>
        </authorList>
    </citation>
    <scope>NUCLEOTIDE SEQUENCE [LARGE SCALE GENOMIC DNA]</scope>
</reference>
<dbReference type="FunFam" id="3.30.420.100:FF:000001">
    <property type="entry name" value="50S ribosomal protein L18"/>
    <property type="match status" value="1"/>
</dbReference>
<dbReference type="InterPro" id="IPR005484">
    <property type="entry name" value="Ribosomal_uL18_bac/plant/anim"/>
</dbReference>
<evidence type="ECO:0000313" key="9">
    <source>
        <dbReference type="EMBL" id="OGD63837.1"/>
    </source>
</evidence>
<proteinExistence type="inferred from homology"/>
<evidence type="ECO:0000256" key="4">
    <source>
        <dbReference type="ARBA" id="ARBA00022980"/>
    </source>
</evidence>
<feature type="region of interest" description="Disordered" evidence="8">
    <location>
        <begin position="1"/>
        <end position="20"/>
    </location>
</feature>
<dbReference type="AlphaFoldDB" id="A0A1F5E8U3"/>
<dbReference type="HAMAP" id="MF_01337_B">
    <property type="entry name" value="Ribosomal_uL18_B"/>
    <property type="match status" value="1"/>
</dbReference>
<protein>
    <recommendedName>
        <fullName evidence="6 7">Large ribosomal subunit protein uL18</fullName>
    </recommendedName>
</protein>
<evidence type="ECO:0000256" key="2">
    <source>
        <dbReference type="ARBA" id="ARBA00022730"/>
    </source>
</evidence>
<dbReference type="Gene3D" id="3.30.420.100">
    <property type="match status" value="1"/>
</dbReference>
<dbReference type="GO" id="GO:0008097">
    <property type="term" value="F:5S rRNA binding"/>
    <property type="evidence" value="ECO:0007669"/>
    <property type="project" value="TreeGrafter"/>
</dbReference>
<dbReference type="PANTHER" id="PTHR12899:SF3">
    <property type="entry name" value="LARGE RIBOSOMAL SUBUNIT PROTEIN UL18M"/>
    <property type="match status" value="1"/>
</dbReference>
<comment type="caution">
    <text evidence="9">The sequence shown here is derived from an EMBL/GenBank/DDBJ whole genome shotgun (WGS) entry which is preliminary data.</text>
</comment>
<keyword evidence="4 7" id="KW-0689">Ribosomal protein</keyword>
<dbReference type="STRING" id="1797457.A2160_06355"/>
<organism evidence="9 10">
    <name type="scientific">Candidatus Beckwithbacteria bacterium RBG_13_42_9</name>
    <dbReference type="NCBI Taxonomy" id="1797457"/>
    <lineage>
        <taxon>Bacteria</taxon>
        <taxon>Candidatus Beckwithiibacteriota</taxon>
    </lineage>
</organism>
<dbReference type="GO" id="GO:0006412">
    <property type="term" value="P:translation"/>
    <property type="evidence" value="ECO:0007669"/>
    <property type="project" value="UniProtKB-UniRule"/>
</dbReference>
<keyword evidence="5 7" id="KW-0687">Ribonucleoprotein</keyword>
<dbReference type="Pfam" id="PF00861">
    <property type="entry name" value="Ribosomal_L18p"/>
    <property type="match status" value="1"/>
</dbReference>
<dbReference type="GO" id="GO:0005737">
    <property type="term" value="C:cytoplasm"/>
    <property type="evidence" value="ECO:0007669"/>
    <property type="project" value="UniProtKB-ARBA"/>
</dbReference>
<evidence type="ECO:0000256" key="5">
    <source>
        <dbReference type="ARBA" id="ARBA00023274"/>
    </source>
</evidence>
<dbReference type="GO" id="GO:0003735">
    <property type="term" value="F:structural constituent of ribosome"/>
    <property type="evidence" value="ECO:0007669"/>
    <property type="project" value="InterPro"/>
</dbReference>
<evidence type="ECO:0000313" key="10">
    <source>
        <dbReference type="Proteomes" id="UP000177006"/>
    </source>
</evidence>
<dbReference type="Proteomes" id="UP000177006">
    <property type="component" value="Unassembled WGS sequence"/>
</dbReference>
<dbReference type="GO" id="GO:1990904">
    <property type="term" value="C:ribonucleoprotein complex"/>
    <property type="evidence" value="ECO:0007669"/>
    <property type="project" value="UniProtKB-KW"/>
</dbReference>
<comment type="similarity">
    <text evidence="1 7">Belongs to the universal ribosomal protein uL18 family.</text>
</comment>
<gene>
    <name evidence="7" type="primary">rplR</name>
    <name evidence="9" type="ORF">A2160_06355</name>
</gene>
<comment type="function">
    <text evidence="7">This is one of the proteins that bind and probably mediate the attachment of the 5S RNA into the large ribosomal subunit, where it forms part of the central protuberance.</text>
</comment>
<evidence type="ECO:0000256" key="3">
    <source>
        <dbReference type="ARBA" id="ARBA00022884"/>
    </source>
</evidence>
<evidence type="ECO:0000256" key="6">
    <source>
        <dbReference type="ARBA" id="ARBA00035197"/>
    </source>
</evidence>
<dbReference type="PANTHER" id="PTHR12899">
    <property type="entry name" value="39S RIBOSOMAL PROTEIN L18, MITOCHONDRIAL"/>
    <property type="match status" value="1"/>
</dbReference>
<dbReference type="SUPFAM" id="SSF53137">
    <property type="entry name" value="Translational machinery components"/>
    <property type="match status" value="1"/>
</dbReference>
<sequence>MIMTKVSPTEKRQRRVRSKLKEFSQRPRLSVFRSHKGIYGQIIDDGKNKTLVAVNPKELEKTVGKTKTDQARFLGELLAKKAIKAKIGKVKFDRGSYKFHGRLKAFAQGARAGGLSF</sequence>
<keyword evidence="3 7" id="KW-0694">RNA-binding</keyword>
<evidence type="ECO:0000256" key="8">
    <source>
        <dbReference type="SAM" id="MobiDB-lite"/>
    </source>
</evidence>
<dbReference type="CDD" id="cd00432">
    <property type="entry name" value="Ribosomal_L18_L5e"/>
    <property type="match status" value="1"/>
</dbReference>
<evidence type="ECO:0000256" key="7">
    <source>
        <dbReference type="HAMAP-Rule" id="MF_01337"/>
    </source>
</evidence>
<keyword evidence="2 7" id="KW-0699">rRNA-binding</keyword>
<dbReference type="InterPro" id="IPR057268">
    <property type="entry name" value="Ribosomal_L18"/>
</dbReference>
<dbReference type="InterPro" id="IPR004389">
    <property type="entry name" value="Ribosomal_uL18_bac-type"/>
</dbReference>
<evidence type="ECO:0000256" key="1">
    <source>
        <dbReference type="ARBA" id="ARBA00007116"/>
    </source>
</evidence>
<comment type="subunit">
    <text evidence="7">Part of the 50S ribosomal subunit; part of the 5S rRNA/L5/L18/L25 subcomplex. Contacts the 5S and 23S rRNAs.</text>
</comment>
<dbReference type="EMBL" id="MEZK01000004">
    <property type="protein sequence ID" value="OGD63837.1"/>
    <property type="molecule type" value="Genomic_DNA"/>
</dbReference>
<dbReference type="GO" id="GO:0005840">
    <property type="term" value="C:ribosome"/>
    <property type="evidence" value="ECO:0007669"/>
    <property type="project" value="UniProtKB-KW"/>
</dbReference>